<organism evidence="1">
    <name type="scientific">Podoviridae sp. ct3k57</name>
    <dbReference type="NCBI Taxonomy" id="2825217"/>
    <lineage>
        <taxon>Viruses</taxon>
        <taxon>Duplodnaviria</taxon>
        <taxon>Heunggongvirae</taxon>
        <taxon>Uroviricota</taxon>
        <taxon>Caudoviricetes</taxon>
    </lineage>
</organism>
<proteinExistence type="predicted"/>
<accession>A0A8S5Q1T8</accession>
<sequence>MLAYRLCIRSFRSEINETVARRMQERVTAG</sequence>
<reference evidence="1" key="1">
    <citation type="journal article" date="2021" name="Proc. Natl. Acad. Sci. U.S.A.">
        <title>A Catalog of Tens of Thousands of Viruses from Human Metagenomes Reveals Hidden Associations with Chronic Diseases.</title>
        <authorList>
            <person name="Tisza M.J."/>
            <person name="Buck C.B."/>
        </authorList>
    </citation>
    <scope>NUCLEOTIDE SEQUENCE</scope>
    <source>
        <strain evidence="1">Ct3k57</strain>
    </source>
</reference>
<name>A0A8S5Q1T8_9CAUD</name>
<protein>
    <submittedName>
        <fullName evidence="1">Uncharacterized protein</fullName>
    </submittedName>
</protein>
<evidence type="ECO:0000313" key="1">
    <source>
        <dbReference type="EMBL" id="DAE12492.1"/>
    </source>
</evidence>
<dbReference type="EMBL" id="BK015553">
    <property type="protein sequence ID" value="DAE12492.1"/>
    <property type="molecule type" value="Genomic_DNA"/>
</dbReference>